<dbReference type="eggNOG" id="ENOG5031JBK">
    <property type="taxonomic scope" value="Bacteria"/>
</dbReference>
<evidence type="ECO:0000313" key="2">
    <source>
        <dbReference type="EMBL" id="AGS34552.1"/>
    </source>
</evidence>
<keyword evidence="3" id="KW-1185">Reference proteome</keyword>
<dbReference type="AlphaFoldDB" id="S5SU39"/>
<reference evidence="2 3" key="1">
    <citation type="submission" date="2012-11" db="EMBL/GenBank/DDBJ databases">
        <title>The complete genome sequence of Corynebacterium maris Coryn-1 (=DSM 45190).</title>
        <authorList>
            <person name="Schaffert L."/>
            <person name="Albersmeier A."/>
            <person name="Kalinowski J."/>
            <person name="Ruckert C."/>
        </authorList>
    </citation>
    <scope>NUCLEOTIDE SEQUENCE [LARGE SCALE GENOMIC DNA]</scope>
    <source>
        <strain evidence="3">Coryn-1</strain>
    </source>
</reference>
<gene>
    <name evidence="2" type="ORF">B841_05395</name>
</gene>
<dbReference type="PATRIC" id="fig|1224163.3.peg.1081"/>
<dbReference type="KEGG" id="cmd:B841_05395"/>
<accession>S5SU39</accession>
<proteinExistence type="predicted"/>
<sequence>MHNLSRRPASPTSADHTTPAAAWEIADDLRRREPATLHDLDSIIHHPRSLARPVASWRPPSKVTPRAPGVPPLSITVTRHRVGEVARQRVLEYGSARTPAYLISLRITDPRGGRVASLAAEAWVRALIGEGHVRSVHEIGEGQSPTYVWMADGEFTPVRSPASLYAGFSAAA</sequence>
<evidence type="ECO:0000313" key="3">
    <source>
        <dbReference type="Proteomes" id="UP000015388"/>
    </source>
</evidence>
<organism evidence="2 3">
    <name type="scientific">Corynebacterium maris DSM 45190</name>
    <dbReference type="NCBI Taxonomy" id="1224163"/>
    <lineage>
        <taxon>Bacteria</taxon>
        <taxon>Bacillati</taxon>
        <taxon>Actinomycetota</taxon>
        <taxon>Actinomycetes</taxon>
        <taxon>Mycobacteriales</taxon>
        <taxon>Corynebacteriaceae</taxon>
        <taxon>Corynebacterium</taxon>
    </lineage>
</organism>
<dbReference type="STRING" id="1224163.B841_05395"/>
<dbReference type="HOGENOM" id="CLU_113639_0_0_11"/>
<name>S5SU39_9CORY</name>
<protein>
    <submittedName>
        <fullName evidence="2">Uncharacterized protein</fullName>
    </submittedName>
</protein>
<dbReference type="OrthoDB" id="4421601at2"/>
<evidence type="ECO:0000256" key="1">
    <source>
        <dbReference type="SAM" id="MobiDB-lite"/>
    </source>
</evidence>
<dbReference type="EMBL" id="CP003924">
    <property type="protein sequence ID" value="AGS34552.1"/>
    <property type="molecule type" value="Genomic_DNA"/>
</dbReference>
<dbReference type="Proteomes" id="UP000015388">
    <property type="component" value="Chromosome"/>
</dbReference>
<feature type="region of interest" description="Disordered" evidence="1">
    <location>
        <begin position="1"/>
        <end position="20"/>
    </location>
</feature>